<dbReference type="HOGENOM" id="CLU_008013_0_0_0"/>
<accession>D7CTF1</accession>
<dbReference type="Pfam" id="PF18105">
    <property type="entry name" value="PGM1_C"/>
    <property type="match status" value="1"/>
</dbReference>
<dbReference type="OrthoDB" id="164032at2"/>
<gene>
    <name evidence="3" type="ordered locus">Trad_0672</name>
</gene>
<evidence type="ECO:0000313" key="4">
    <source>
        <dbReference type="Proteomes" id="UP000000379"/>
    </source>
</evidence>
<organism evidence="3 4">
    <name type="scientific">Truepera radiovictrix (strain DSM 17093 / CIP 108686 / LMG 22925 / RQ-24)</name>
    <dbReference type="NCBI Taxonomy" id="649638"/>
    <lineage>
        <taxon>Bacteria</taxon>
        <taxon>Thermotogati</taxon>
        <taxon>Deinococcota</taxon>
        <taxon>Deinococci</taxon>
        <taxon>Trueperales</taxon>
        <taxon>Trueperaceae</taxon>
        <taxon>Truepera</taxon>
    </lineage>
</organism>
<protein>
    <recommendedName>
        <fullName evidence="5">ATP-grasp domain-containing protein</fullName>
    </recommendedName>
</protein>
<proteinExistence type="predicted"/>
<name>D7CTF1_TRURR</name>
<reference evidence="3 4" key="2">
    <citation type="journal article" date="2011" name="Stand. Genomic Sci.">
        <title>Complete genome sequence of Truepera radiovictrix type strain (RQ-24).</title>
        <authorList>
            <person name="Ivanova N."/>
            <person name="Rohde C."/>
            <person name="Munk C."/>
            <person name="Nolan M."/>
            <person name="Lucas S."/>
            <person name="Del Rio T.G."/>
            <person name="Tice H."/>
            <person name="Deshpande S."/>
            <person name="Cheng J.F."/>
            <person name="Tapia R."/>
            <person name="Han C."/>
            <person name="Goodwin L."/>
            <person name="Pitluck S."/>
            <person name="Liolios K."/>
            <person name="Mavromatis K."/>
            <person name="Mikhailova N."/>
            <person name="Pati A."/>
            <person name="Chen A."/>
            <person name="Palaniappan K."/>
            <person name="Land M."/>
            <person name="Hauser L."/>
            <person name="Chang Y.J."/>
            <person name="Jeffries C.D."/>
            <person name="Brambilla E."/>
            <person name="Rohde M."/>
            <person name="Goker M."/>
            <person name="Tindall B.J."/>
            <person name="Woyke T."/>
            <person name="Bristow J."/>
            <person name="Eisen J.A."/>
            <person name="Markowitz V."/>
            <person name="Hugenholtz P."/>
            <person name="Kyrpides N.C."/>
            <person name="Klenk H.P."/>
            <person name="Lapidus A."/>
        </authorList>
    </citation>
    <scope>NUCLEOTIDE SEQUENCE [LARGE SCALE GENOMIC DNA]</scope>
    <source>
        <strain evidence="4">DSM 17093 / CIP 108686 / LMG 22925 / RQ-24</strain>
    </source>
</reference>
<dbReference type="Pfam" id="PF24923">
    <property type="entry name" value="ATP-grasp_IQCH"/>
    <property type="match status" value="2"/>
</dbReference>
<evidence type="ECO:0008006" key="5">
    <source>
        <dbReference type="Google" id="ProtNLM"/>
    </source>
</evidence>
<dbReference type="eggNOG" id="COG0151">
    <property type="taxonomic scope" value="Bacteria"/>
</dbReference>
<dbReference type="SUPFAM" id="SSF56059">
    <property type="entry name" value="Glutathione synthetase ATP-binding domain-like"/>
    <property type="match status" value="1"/>
</dbReference>
<reference evidence="4" key="1">
    <citation type="submission" date="2010-05" db="EMBL/GenBank/DDBJ databases">
        <title>The complete genome of Truepera radiovictris DSM 17093.</title>
        <authorList>
            <consortium name="US DOE Joint Genome Institute (JGI-PGF)"/>
            <person name="Lucas S."/>
            <person name="Copeland A."/>
            <person name="Lapidus A."/>
            <person name="Glavina del Rio T."/>
            <person name="Dalin E."/>
            <person name="Tice H."/>
            <person name="Bruce D."/>
            <person name="Goodwin L."/>
            <person name="Pitluck S."/>
            <person name="Kyrpides N."/>
            <person name="Mavromatis K."/>
            <person name="Ovchinnikova G."/>
            <person name="Munk A.C."/>
            <person name="Detter J.C."/>
            <person name="Han C."/>
            <person name="Tapia R."/>
            <person name="Land M."/>
            <person name="Hauser L."/>
            <person name="Markowitz V."/>
            <person name="Cheng J.-F."/>
            <person name="Hugenholtz P."/>
            <person name="Woyke T."/>
            <person name="Wu D."/>
            <person name="Tindall B."/>
            <person name="Pomrenke H.G."/>
            <person name="Brambilla E."/>
            <person name="Klenk H.-P."/>
            <person name="Eisen J.A."/>
        </authorList>
    </citation>
    <scope>NUCLEOTIDE SEQUENCE [LARGE SCALE GENOMIC DNA]</scope>
    <source>
        <strain evidence="4">DSM 17093 / CIP 108686 / LMG 22925 / RQ-24</strain>
    </source>
</reference>
<dbReference type="KEGG" id="tra:Trad_0672"/>
<evidence type="ECO:0000259" key="1">
    <source>
        <dbReference type="Pfam" id="PF18105"/>
    </source>
</evidence>
<feature type="domain" description="IQCH-like ATP-grasp" evidence="2">
    <location>
        <begin position="178"/>
        <end position="241"/>
    </location>
</feature>
<keyword evidence="4" id="KW-1185">Reference proteome</keyword>
<dbReference type="InterPro" id="IPR038752">
    <property type="entry name" value="IQCH"/>
</dbReference>
<dbReference type="EMBL" id="CP002049">
    <property type="protein sequence ID" value="ADI13808.1"/>
    <property type="molecule type" value="Genomic_DNA"/>
</dbReference>
<evidence type="ECO:0000259" key="2">
    <source>
        <dbReference type="Pfam" id="PF24923"/>
    </source>
</evidence>
<dbReference type="Proteomes" id="UP000000379">
    <property type="component" value="Chromosome"/>
</dbReference>
<dbReference type="PANTHER" id="PTHR14465:SF0">
    <property type="entry name" value="IQ DOMAIN-CONTAINING PROTEIN H"/>
    <property type="match status" value="1"/>
</dbReference>
<dbReference type="InterPro" id="IPR056855">
    <property type="entry name" value="ATP-grasp_IQCH"/>
</dbReference>
<feature type="domain" description="PGM1 C-terminal" evidence="1">
    <location>
        <begin position="448"/>
        <end position="491"/>
    </location>
</feature>
<evidence type="ECO:0000313" key="3">
    <source>
        <dbReference type="EMBL" id="ADI13808.1"/>
    </source>
</evidence>
<sequence length="508" mass="55992">MDESDLREERRRFAALQARLPALYERVFENPREPRTVVVVPSLSMDAKVLAKITGVQHYEERLLCLLMLLRLPRTRVVLVTSQPVHPSIIDYYLHLLPGVPASHARARLTLLSAHDASSVPLTQKILARPRLLERLKAAIPDPATTHLTCFNATGLERTLAVKLGVPLYACDPELNALGSKSGSRKVFREAGVALPDGFEDLRDEGDVVSALYALKRRHPTLERAAIKLNEGASGEGNAVFAFGDCPPKGSRAWIRRELPRKLRFEAPGERYEHFFAQFAAMGGVVESWIEGAQKRSPSVQCRINPVGQVHLVSTHDQVLGGPSGQIYLGASFPADAAYRCDIQAAGLRIGEVLRSRGALGRFGVDFVSVQAGERWRHLAIEINLRKGGTTHPFMMLQFLTDGVYDAATGLYLTPTGEPRYYYTSDNLQSPSYRGFSPDDLIDISVYHGLHFHGAEQQGVVFHLIGALSEFGKLGVVCLADSPQGAQRRYAETVAVLDRETRARAPTS</sequence>
<feature type="domain" description="IQCH-like ATP-grasp" evidence="2">
    <location>
        <begin position="272"/>
        <end position="406"/>
    </location>
</feature>
<dbReference type="AlphaFoldDB" id="D7CTF1"/>
<dbReference type="InterPro" id="IPR041356">
    <property type="entry name" value="PGM1_C"/>
</dbReference>
<dbReference type="PANTHER" id="PTHR14465">
    <property type="entry name" value="IQ DOMAIN-CONTAINING PROTEIN H"/>
    <property type="match status" value="1"/>
</dbReference>
<dbReference type="RefSeq" id="WP_013177180.1">
    <property type="nucleotide sequence ID" value="NC_014221.1"/>
</dbReference>
<dbReference type="STRING" id="649638.Trad_0672"/>